<sequence>MVPFNNLDRIQASTGHNQPEHFSKRLMLNVFLEYIDAVPLDNLEDSQYYALLAINTAYNMKAEELIQGYNNVVKNQTEIKMRGGRKTDRSKSIYQSKNSIKKNKSLMGGKKSVYIDLPNVDTILFILRMRKDKQPNYPIPVETIPADKISQDVKEQGVVPDENKLPLR</sequence>
<protein>
    <submittedName>
        <fullName evidence="1">Uncharacterized protein</fullName>
    </submittedName>
</protein>
<dbReference type="STRING" id="246409.I1CGL9"/>
<name>I1CGL9_RHIO9</name>
<dbReference type="VEuPathDB" id="FungiDB:RO3G_12310"/>
<reference evidence="1 2" key="1">
    <citation type="journal article" date="2009" name="PLoS Genet.">
        <title>Genomic analysis of the basal lineage fungus Rhizopus oryzae reveals a whole-genome duplication.</title>
        <authorList>
            <person name="Ma L.-J."/>
            <person name="Ibrahim A.S."/>
            <person name="Skory C."/>
            <person name="Grabherr M.G."/>
            <person name="Burger G."/>
            <person name="Butler M."/>
            <person name="Elias M."/>
            <person name="Idnurm A."/>
            <person name="Lang B.F."/>
            <person name="Sone T."/>
            <person name="Abe A."/>
            <person name="Calvo S.E."/>
            <person name="Corrochano L.M."/>
            <person name="Engels R."/>
            <person name="Fu J."/>
            <person name="Hansberg W."/>
            <person name="Kim J.-M."/>
            <person name="Kodira C.D."/>
            <person name="Koehrsen M.J."/>
            <person name="Liu B."/>
            <person name="Miranda-Saavedra D."/>
            <person name="O'Leary S."/>
            <person name="Ortiz-Castellanos L."/>
            <person name="Poulter R."/>
            <person name="Rodriguez-Romero J."/>
            <person name="Ruiz-Herrera J."/>
            <person name="Shen Y.-Q."/>
            <person name="Zeng Q."/>
            <person name="Galagan J."/>
            <person name="Birren B.W."/>
            <person name="Cuomo C.A."/>
            <person name="Wickes B.L."/>
        </authorList>
    </citation>
    <scope>NUCLEOTIDE SEQUENCE [LARGE SCALE GENOMIC DNA]</scope>
    <source>
        <strain evidence="2">RA 99-880 / ATCC MYA-4621 / FGSC 9543 / NRRL 43880</strain>
    </source>
</reference>
<gene>
    <name evidence="1" type="ORF">RO3G_12310</name>
</gene>
<dbReference type="AlphaFoldDB" id="I1CGL9"/>
<evidence type="ECO:0000313" key="2">
    <source>
        <dbReference type="Proteomes" id="UP000009138"/>
    </source>
</evidence>
<dbReference type="Proteomes" id="UP000009138">
    <property type="component" value="Unassembled WGS sequence"/>
</dbReference>
<dbReference type="GeneID" id="93619275"/>
<dbReference type="InParanoid" id="I1CGL9"/>
<dbReference type="RefSeq" id="XP_067522995.1">
    <property type="nucleotide sequence ID" value="XM_067666894.1"/>
</dbReference>
<accession>I1CGL9</accession>
<organism evidence="1 2">
    <name type="scientific">Rhizopus delemar (strain RA 99-880 / ATCC MYA-4621 / FGSC 9543 / NRRL 43880)</name>
    <name type="common">Mucormycosis agent</name>
    <name type="synonym">Rhizopus arrhizus var. delemar</name>
    <dbReference type="NCBI Taxonomy" id="246409"/>
    <lineage>
        <taxon>Eukaryota</taxon>
        <taxon>Fungi</taxon>
        <taxon>Fungi incertae sedis</taxon>
        <taxon>Mucoromycota</taxon>
        <taxon>Mucoromycotina</taxon>
        <taxon>Mucoromycetes</taxon>
        <taxon>Mucorales</taxon>
        <taxon>Mucorineae</taxon>
        <taxon>Rhizopodaceae</taxon>
        <taxon>Rhizopus</taxon>
    </lineage>
</organism>
<evidence type="ECO:0000313" key="1">
    <source>
        <dbReference type="EMBL" id="EIE87599.1"/>
    </source>
</evidence>
<dbReference type="EMBL" id="CH476741">
    <property type="protein sequence ID" value="EIE87599.1"/>
    <property type="molecule type" value="Genomic_DNA"/>
</dbReference>
<keyword evidence="2" id="KW-1185">Reference proteome</keyword>
<proteinExistence type="predicted"/>